<dbReference type="Proteomes" id="UP000653578">
    <property type="component" value="Unassembled WGS sequence"/>
</dbReference>
<feature type="domain" description="GmrSD restriction endonucleases N-terminal" evidence="1">
    <location>
        <begin position="11"/>
        <end position="243"/>
    </location>
</feature>
<sequence length="575" mass="67683">MELYAYPRTLRDILGLNRRYIIPRFQREYSWGEDELTALWNDILSNLKNESKNLIESEYFIGSIVLVGDDTADTKFLIVDGQQRLTTITIFFSALSEIFKDIGNFALMKSSHKYVESENDDGEKFLKLENESPKPFFQFRIQQLDKDDSFSPKSDEENALMYAYNFFKEKLQMANLIKEIKRKYKIGEIDYVELLKTLRNQVLSFKTIYITVKDEDDAYLIFETLNAKGKDLESIDLIKNLIFKKIRTSAAGDFAKESWRSIRNILFSKENKVSMSQFYRHYWLSKYSFTRDAGLYEDFKKRVPDSSYKDFLIELNEAAKVYVQLSNPQVTDWKQVEDRVVFETIFALRTFEVSQPRPLLMALLEKRSQKNGIKFDDFKRVIIAMEKFHFIFTAIASSRASNIESRYSTFARQLRSAVNKQQAKVVIDEIIKYYKDNLPSYDIFEDKFISLYYSKKVTSNKRIIQYILKNIEKYYLETEELTTDIISIEHIMSESTEDENIGRIGNLLPLDKSLNSLIGDVEFSKKVELYKKSKLVTVNNFIKEHHLAEAWEPDDILKRSKDLATLAYNHVWKIK</sequence>
<evidence type="ECO:0000259" key="1">
    <source>
        <dbReference type="Pfam" id="PF03235"/>
    </source>
</evidence>
<keyword evidence="4" id="KW-1185">Reference proteome</keyword>
<comment type="caution">
    <text evidence="3">The sequence shown here is derived from an EMBL/GenBank/DDBJ whole genome shotgun (WGS) entry which is preliminary data.</text>
</comment>
<dbReference type="InterPro" id="IPR004919">
    <property type="entry name" value="GmrSD_N"/>
</dbReference>
<gene>
    <name evidence="3" type="ORF">GC096_03920</name>
</gene>
<name>A0ABX1X450_9BACL</name>
<dbReference type="InterPro" id="IPR011089">
    <property type="entry name" value="GmrSD_C"/>
</dbReference>
<proteinExistence type="predicted"/>
<protein>
    <submittedName>
        <fullName evidence="3">DUF262 domain-containing protein</fullName>
    </submittedName>
</protein>
<evidence type="ECO:0000259" key="2">
    <source>
        <dbReference type="Pfam" id="PF07510"/>
    </source>
</evidence>
<evidence type="ECO:0000313" key="4">
    <source>
        <dbReference type="Proteomes" id="UP000653578"/>
    </source>
</evidence>
<dbReference type="EMBL" id="WHNY01000009">
    <property type="protein sequence ID" value="NOU63193.1"/>
    <property type="molecule type" value="Genomic_DNA"/>
</dbReference>
<dbReference type="RefSeq" id="WP_171628999.1">
    <property type="nucleotide sequence ID" value="NZ_WHNY01000009.1"/>
</dbReference>
<organism evidence="3 4">
    <name type="scientific">Paenibacillus plantarum</name>
    <dbReference type="NCBI Taxonomy" id="2654975"/>
    <lineage>
        <taxon>Bacteria</taxon>
        <taxon>Bacillati</taxon>
        <taxon>Bacillota</taxon>
        <taxon>Bacilli</taxon>
        <taxon>Bacillales</taxon>
        <taxon>Paenibacillaceae</taxon>
        <taxon>Paenibacillus</taxon>
    </lineage>
</organism>
<dbReference type="Pfam" id="PF07510">
    <property type="entry name" value="GmrSD_C"/>
    <property type="match status" value="1"/>
</dbReference>
<dbReference type="PANTHER" id="PTHR35149">
    <property type="entry name" value="SLL5132 PROTEIN"/>
    <property type="match status" value="1"/>
</dbReference>
<feature type="domain" description="GmrSD restriction endonucleases C-terminal" evidence="2">
    <location>
        <begin position="440"/>
        <end position="565"/>
    </location>
</feature>
<dbReference type="Pfam" id="PF03235">
    <property type="entry name" value="GmrSD_N"/>
    <property type="match status" value="1"/>
</dbReference>
<dbReference type="PANTHER" id="PTHR35149:SF2">
    <property type="entry name" value="DUF262 DOMAIN-CONTAINING PROTEIN"/>
    <property type="match status" value="1"/>
</dbReference>
<accession>A0ABX1X450</accession>
<evidence type="ECO:0000313" key="3">
    <source>
        <dbReference type="EMBL" id="NOU63193.1"/>
    </source>
</evidence>
<reference evidence="3 4" key="1">
    <citation type="submission" date="2019-10" db="EMBL/GenBank/DDBJ databases">
        <title>Description of Paenibacillus humi sp. nov.</title>
        <authorList>
            <person name="Carlier A."/>
            <person name="Qi S."/>
        </authorList>
    </citation>
    <scope>NUCLEOTIDE SEQUENCE [LARGE SCALE GENOMIC DNA]</scope>
    <source>
        <strain evidence="3 4">LMG 31461</strain>
    </source>
</reference>